<dbReference type="Gene3D" id="3.40.50.720">
    <property type="entry name" value="NAD(P)-binding Rossmann-like Domain"/>
    <property type="match status" value="1"/>
</dbReference>
<keyword evidence="6" id="KW-1185">Reference proteome</keyword>
<feature type="domain" description="Gfo/Idh/MocA-like oxidoreductase N-terminal" evidence="1">
    <location>
        <begin position="3"/>
        <end position="119"/>
    </location>
</feature>
<dbReference type="InterPro" id="IPR051450">
    <property type="entry name" value="Gfo/Idh/MocA_Oxidoreductases"/>
</dbReference>
<accession>A0A0K9Z175</accession>
<dbReference type="EMBL" id="BJON01000006">
    <property type="protein sequence ID" value="GED67663.1"/>
    <property type="molecule type" value="Genomic_DNA"/>
</dbReference>
<evidence type="ECO:0000259" key="1">
    <source>
        <dbReference type="Pfam" id="PF01408"/>
    </source>
</evidence>
<dbReference type="InterPro" id="IPR055170">
    <property type="entry name" value="GFO_IDH_MocA-like_dom"/>
</dbReference>
<protein>
    <submittedName>
        <fullName evidence="3">Dehydrogenase</fullName>
    </submittedName>
</protein>
<dbReference type="STRING" id="54915.ADS79_03110"/>
<dbReference type="PATRIC" id="fig|54915.3.peg.5798"/>
<dbReference type="Pfam" id="PF22725">
    <property type="entry name" value="GFO_IDH_MocA_C3"/>
    <property type="match status" value="1"/>
</dbReference>
<sequence length="336" mass="37555">MHKIGIIGAGLISRSHAESIRTQNGAVLTAVADIREEVGQRFAEEYGCAYFQDAEEMLKHADVEVVIIALPTFLHGKYVELCARYGKHVLCEKPVEMTVEATERMLEQVKDAGIIFMVGQVVRFWSGYTEIKELYESGELGQVHMAFASRCSTLPDWGNEWLLHPEKGAGAICDMHVHDVDFLRDLFGEIDSVYCLASKDHTGCWNHAMSSISFKSGEKAVAEAAFTMSDGYPFTMFFKAAGTKGTVEFTYKAGYNIGERDASTSELRLYRQNRQPVIRKLEQHDPYARQLQYFLSCVEAGEQPARVPHHENLEVIKAIAAIRESADTGKILSLTS</sequence>
<proteinExistence type="predicted"/>
<name>A0A0K9Z175_9BACL</name>
<dbReference type="OrthoDB" id="9815825at2"/>
<dbReference type="Gene3D" id="3.30.360.10">
    <property type="entry name" value="Dihydrodipicolinate Reductase, domain 2"/>
    <property type="match status" value="1"/>
</dbReference>
<comment type="caution">
    <text evidence="4">The sequence shown here is derived from an EMBL/GenBank/DDBJ whole genome shotgun (WGS) entry which is preliminary data.</text>
</comment>
<dbReference type="Proteomes" id="UP000036834">
    <property type="component" value="Unassembled WGS sequence"/>
</dbReference>
<dbReference type="Pfam" id="PF01408">
    <property type="entry name" value="GFO_IDH_MocA"/>
    <property type="match status" value="1"/>
</dbReference>
<dbReference type="GO" id="GO:0000166">
    <property type="term" value="F:nucleotide binding"/>
    <property type="evidence" value="ECO:0007669"/>
    <property type="project" value="InterPro"/>
</dbReference>
<dbReference type="PANTHER" id="PTHR43377">
    <property type="entry name" value="BILIVERDIN REDUCTASE A"/>
    <property type="match status" value="1"/>
</dbReference>
<evidence type="ECO:0000259" key="2">
    <source>
        <dbReference type="Pfam" id="PF22725"/>
    </source>
</evidence>
<organism evidence="4 5">
    <name type="scientific">Brevibacillus reuszeri</name>
    <dbReference type="NCBI Taxonomy" id="54915"/>
    <lineage>
        <taxon>Bacteria</taxon>
        <taxon>Bacillati</taxon>
        <taxon>Bacillota</taxon>
        <taxon>Bacilli</taxon>
        <taxon>Bacillales</taxon>
        <taxon>Paenibacillaceae</taxon>
        <taxon>Brevibacillus</taxon>
    </lineage>
</organism>
<dbReference type="Proteomes" id="UP000319578">
    <property type="component" value="Unassembled WGS sequence"/>
</dbReference>
<reference evidence="3 6" key="3">
    <citation type="submission" date="2019-06" db="EMBL/GenBank/DDBJ databases">
        <title>Whole genome shotgun sequence of Brevibacillus reuszeri NBRC 15719.</title>
        <authorList>
            <person name="Hosoyama A."/>
            <person name="Uohara A."/>
            <person name="Ohji S."/>
            <person name="Ichikawa N."/>
        </authorList>
    </citation>
    <scope>NUCLEOTIDE SEQUENCE [LARGE SCALE GENOMIC DNA]</scope>
    <source>
        <strain evidence="3 6">NBRC 15719</strain>
    </source>
</reference>
<dbReference type="PANTHER" id="PTHR43377:SF1">
    <property type="entry name" value="BILIVERDIN REDUCTASE A"/>
    <property type="match status" value="1"/>
</dbReference>
<reference evidence="5" key="1">
    <citation type="submission" date="2015-07" db="EMBL/GenBank/DDBJ databases">
        <title>Genome sequencing project for genomic taxonomy and phylogenomics of Bacillus-like bacteria.</title>
        <authorList>
            <person name="Liu B."/>
            <person name="Wang J."/>
            <person name="Zhu Y."/>
            <person name="Liu G."/>
            <person name="Chen Q."/>
            <person name="Chen Z."/>
            <person name="Lan J."/>
            <person name="Che J."/>
            <person name="Ge C."/>
            <person name="Shi H."/>
            <person name="Pan Z."/>
            <person name="Liu X."/>
        </authorList>
    </citation>
    <scope>NUCLEOTIDE SEQUENCE [LARGE SCALE GENOMIC DNA]</scope>
    <source>
        <strain evidence="5">DSM 9887</strain>
    </source>
</reference>
<dbReference type="SUPFAM" id="SSF51735">
    <property type="entry name" value="NAD(P)-binding Rossmann-fold domains"/>
    <property type="match status" value="1"/>
</dbReference>
<dbReference type="InterPro" id="IPR036291">
    <property type="entry name" value="NAD(P)-bd_dom_sf"/>
</dbReference>
<dbReference type="SUPFAM" id="SSF55347">
    <property type="entry name" value="Glyceraldehyde-3-phosphate dehydrogenase-like, C-terminal domain"/>
    <property type="match status" value="1"/>
</dbReference>
<reference evidence="4" key="2">
    <citation type="submission" date="2015-07" db="EMBL/GenBank/DDBJ databases">
        <title>MeaNS - Measles Nucleotide Surveillance Program.</title>
        <authorList>
            <person name="Tran T."/>
            <person name="Druce J."/>
        </authorList>
    </citation>
    <scope>NUCLEOTIDE SEQUENCE</scope>
    <source>
        <strain evidence="4">DSM 9887</strain>
    </source>
</reference>
<evidence type="ECO:0000313" key="5">
    <source>
        <dbReference type="Proteomes" id="UP000036834"/>
    </source>
</evidence>
<evidence type="ECO:0000313" key="4">
    <source>
        <dbReference type="EMBL" id="KNB74686.1"/>
    </source>
</evidence>
<dbReference type="EMBL" id="LGIQ01000002">
    <property type="protein sequence ID" value="KNB74686.1"/>
    <property type="molecule type" value="Genomic_DNA"/>
</dbReference>
<gene>
    <name evidence="4" type="ORF">ADS79_03110</name>
    <name evidence="3" type="ORF">BRE01_13650</name>
</gene>
<evidence type="ECO:0000313" key="3">
    <source>
        <dbReference type="EMBL" id="GED67663.1"/>
    </source>
</evidence>
<dbReference type="RefSeq" id="WP_049736939.1">
    <property type="nucleotide sequence ID" value="NZ_BJON01000006.1"/>
</dbReference>
<dbReference type="InterPro" id="IPR000683">
    <property type="entry name" value="Gfo/Idh/MocA-like_OxRdtase_N"/>
</dbReference>
<evidence type="ECO:0000313" key="6">
    <source>
        <dbReference type="Proteomes" id="UP000319578"/>
    </source>
</evidence>
<dbReference type="AlphaFoldDB" id="A0A0K9Z175"/>
<feature type="domain" description="GFO/IDH/MocA-like oxidoreductase" evidence="2">
    <location>
        <begin position="128"/>
        <end position="248"/>
    </location>
</feature>